<keyword evidence="1" id="KW-1133">Transmembrane helix</keyword>
<comment type="caution">
    <text evidence="3">The sequence shown here is derived from an EMBL/GenBank/DDBJ whole genome shotgun (WGS) entry which is preliminary data.</text>
</comment>
<organism evidence="3 4">
    <name type="scientific">Paramecium pentaurelia</name>
    <dbReference type="NCBI Taxonomy" id="43138"/>
    <lineage>
        <taxon>Eukaryota</taxon>
        <taxon>Sar</taxon>
        <taxon>Alveolata</taxon>
        <taxon>Ciliophora</taxon>
        <taxon>Intramacronucleata</taxon>
        <taxon>Oligohymenophorea</taxon>
        <taxon>Peniculida</taxon>
        <taxon>Parameciidae</taxon>
        <taxon>Paramecium</taxon>
    </lineage>
</organism>
<evidence type="ECO:0000313" key="4">
    <source>
        <dbReference type="Proteomes" id="UP000689195"/>
    </source>
</evidence>
<feature type="chain" id="PRO_5035717737" description="Transmembrane protein" evidence="2">
    <location>
        <begin position="24"/>
        <end position="525"/>
    </location>
</feature>
<evidence type="ECO:0000313" key="3">
    <source>
        <dbReference type="EMBL" id="CAD8166252.1"/>
    </source>
</evidence>
<protein>
    <recommendedName>
        <fullName evidence="5">Transmembrane protein</fullName>
    </recommendedName>
</protein>
<keyword evidence="2" id="KW-0732">Signal</keyword>
<proteinExistence type="predicted"/>
<evidence type="ECO:0000256" key="2">
    <source>
        <dbReference type="SAM" id="SignalP"/>
    </source>
</evidence>
<feature type="transmembrane region" description="Helical" evidence="1">
    <location>
        <begin position="499"/>
        <end position="519"/>
    </location>
</feature>
<evidence type="ECO:0000256" key="1">
    <source>
        <dbReference type="SAM" id="Phobius"/>
    </source>
</evidence>
<accession>A0A8S1UR25</accession>
<keyword evidence="4" id="KW-1185">Reference proteome</keyword>
<reference evidence="3" key="1">
    <citation type="submission" date="2021-01" db="EMBL/GenBank/DDBJ databases">
        <authorList>
            <consortium name="Genoscope - CEA"/>
            <person name="William W."/>
        </authorList>
    </citation>
    <scope>NUCLEOTIDE SEQUENCE</scope>
</reference>
<dbReference type="OrthoDB" id="292058at2759"/>
<dbReference type="Proteomes" id="UP000689195">
    <property type="component" value="Unassembled WGS sequence"/>
</dbReference>
<keyword evidence="1" id="KW-0812">Transmembrane</keyword>
<keyword evidence="1" id="KW-0472">Membrane</keyword>
<dbReference type="AlphaFoldDB" id="A0A8S1UR25"/>
<dbReference type="EMBL" id="CAJJDO010000044">
    <property type="protein sequence ID" value="CAD8166252.1"/>
    <property type="molecule type" value="Genomic_DNA"/>
</dbReference>
<name>A0A8S1UR25_9CILI</name>
<gene>
    <name evidence="3" type="ORF">PPENT_87.1.T0440049</name>
</gene>
<sequence>MSNYMFRVYLILMNCLLIWSCDQGQVEIDCSCLDYSSNCVSFTVPYFCDSFIQGFYRNFSYKCSACSRNCQVYRAFSCSTFLPKFYKSGSNFQAFPTYCATYTSNTVCQTCVDHYFIIGAICSVCDTTCKACLGTSSTCTSCEVGKDLQIHNFFLAHPHALLASTIHIFVIDINQTAINFQCVCNDFILMDQINVKFVKQHAQSVKIMNMQYKCECSYVYFQVDSQTCQECVILSQICVQNENHCLFCVDSNSIVNNSFLCLCKKCWILDTDGITCIKSQLPCLDFAITINNCVTCKDQIHQQAESCQCESGWIFEDNYFCITFQQPCKTCEIINNRCLTCLDTNYELYNISQFVCNSLIILIVSLHVQSFKNHVMNAILMDLSTAQIQIKSQYLQQSVLCLKCQIPCSTCIKSVNEFVTCADPNQIINHRLQMFMQRRVCEQDCQGIYNCNNCNNCIKRFYLSNVNKCLKFIDHSDVCYNQIIVKFVKRNTFLMNLDYVRHILLLVIFVAIHLVVMYVQMDITY</sequence>
<evidence type="ECO:0008006" key="5">
    <source>
        <dbReference type="Google" id="ProtNLM"/>
    </source>
</evidence>
<feature type="signal peptide" evidence="2">
    <location>
        <begin position="1"/>
        <end position="23"/>
    </location>
</feature>